<dbReference type="Pfam" id="PF13692">
    <property type="entry name" value="Glyco_trans_1_4"/>
    <property type="match status" value="1"/>
</dbReference>
<dbReference type="RefSeq" id="WP_198568430.1">
    <property type="nucleotide sequence ID" value="NZ_CP066167.1"/>
</dbReference>
<proteinExistence type="predicted"/>
<name>A0A7T4UPD5_9GAMM</name>
<organism evidence="1 2">
    <name type="scientific">Spongiibacter nanhainus</name>
    <dbReference type="NCBI Taxonomy" id="2794344"/>
    <lineage>
        <taxon>Bacteria</taxon>
        <taxon>Pseudomonadati</taxon>
        <taxon>Pseudomonadota</taxon>
        <taxon>Gammaproteobacteria</taxon>
        <taxon>Cellvibrionales</taxon>
        <taxon>Spongiibacteraceae</taxon>
        <taxon>Spongiibacter</taxon>
    </lineage>
</organism>
<dbReference type="SUPFAM" id="SSF53756">
    <property type="entry name" value="UDP-Glycosyltransferase/glycogen phosphorylase"/>
    <property type="match status" value="1"/>
</dbReference>
<reference evidence="1 2" key="1">
    <citation type="submission" date="2020-12" db="EMBL/GenBank/DDBJ databases">
        <authorList>
            <person name="Shan Y."/>
        </authorList>
    </citation>
    <scope>NUCLEOTIDE SEQUENCE [LARGE SCALE GENOMIC DNA]</scope>
    <source>
        <strain evidence="2">csc3.9</strain>
    </source>
</reference>
<sequence length="412" mass="46307">MRVLLIGHVWPEPRSSAAGRRTLSVLDLFADLGAELHLACAAALSELAEFPAELAITPTEIALNCSSFDRYIAELEPDVVIFDRFMTEEQYSWRVEKVCPNALRILDTQDLHCLREARRRAIVAGRAIGVTEEDDWQGDVSLREVASIWRSDLTLMISRAEIALLQSRFGITKRQLLYLPLFTKGLTLSPMDYNQRQHCVVVGNFRHRPNWDGLQWLAREIWPQVRRLAPDIRCHIYGAYPPPKAQALHSEKAGLLVQGWAPDAAAVTASARLSLAPLRFGAGQKGKLLEAMEWATPSVTTSVGAEGMAEALDWPGKVADEPRAFAEAILHLYRDQSAWQSAADRTEGIVSKGFEKARYKAEFDRTISALRAGLDAHRQSNFTGRMLRHHSLRSHQYFSQWIEAKSRSQAQQ</sequence>
<dbReference type="Proteomes" id="UP000596063">
    <property type="component" value="Chromosome"/>
</dbReference>
<dbReference type="EMBL" id="CP066167">
    <property type="protein sequence ID" value="QQD16928.1"/>
    <property type="molecule type" value="Genomic_DNA"/>
</dbReference>
<evidence type="ECO:0000313" key="2">
    <source>
        <dbReference type="Proteomes" id="UP000596063"/>
    </source>
</evidence>
<dbReference type="KEGG" id="snan:I6N98_11090"/>
<accession>A0A7T4UPD5</accession>
<gene>
    <name evidence="1" type="ORF">I6N98_11090</name>
</gene>
<evidence type="ECO:0000313" key="1">
    <source>
        <dbReference type="EMBL" id="QQD16928.1"/>
    </source>
</evidence>
<dbReference type="Gene3D" id="3.40.50.2000">
    <property type="entry name" value="Glycogen Phosphorylase B"/>
    <property type="match status" value="1"/>
</dbReference>
<protein>
    <submittedName>
        <fullName evidence="1">Glycosyltransferase family 4 protein</fullName>
    </submittedName>
</protein>
<keyword evidence="2" id="KW-1185">Reference proteome</keyword>
<dbReference type="GO" id="GO:0016740">
    <property type="term" value="F:transferase activity"/>
    <property type="evidence" value="ECO:0007669"/>
    <property type="project" value="UniProtKB-KW"/>
</dbReference>
<keyword evidence="1" id="KW-0808">Transferase</keyword>
<dbReference type="AlphaFoldDB" id="A0A7T4UPD5"/>